<dbReference type="InterPro" id="IPR008538">
    <property type="entry name" value="Uma2"/>
</dbReference>
<dbReference type="GO" id="GO:0004519">
    <property type="term" value="F:endonuclease activity"/>
    <property type="evidence" value="ECO:0007669"/>
    <property type="project" value="UniProtKB-KW"/>
</dbReference>
<organism evidence="3 4">
    <name type="scientific">Sinosporangium album</name>
    <dbReference type="NCBI Taxonomy" id="504805"/>
    <lineage>
        <taxon>Bacteria</taxon>
        <taxon>Bacillati</taxon>
        <taxon>Actinomycetota</taxon>
        <taxon>Actinomycetes</taxon>
        <taxon>Streptosporangiales</taxon>
        <taxon>Streptosporangiaceae</taxon>
        <taxon>Sinosporangium</taxon>
    </lineage>
</organism>
<dbReference type="Gene3D" id="3.90.1570.10">
    <property type="entry name" value="tt1808, chain A"/>
    <property type="match status" value="1"/>
</dbReference>
<dbReference type="Pfam" id="PF05685">
    <property type="entry name" value="Uma2"/>
    <property type="match status" value="1"/>
</dbReference>
<dbReference type="CDD" id="cd06260">
    <property type="entry name" value="DUF820-like"/>
    <property type="match status" value="1"/>
</dbReference>
<evidence type="ECO:0000259" key="2">
    <source>
        <dbReference type="Pfam" id="PF05685"/>
    </source>
</evidence>
<gene>
    <name evidence="3" type="ORF">SAMN05421505_106119</name>
</gene>
<evidence type="ECO:0000313" key="4">
    <source>
        <dbReference type="Proteomes" id="UP000198923"/>
    </source>
</evidence>
<feature type="compositionally biased region" description="Low complexity" evidence="1">
    <location>
        <begin position="20"/>
        <end position="30"/>
    </location>
</feature>
<dbReference type="AlphaFoldDB" id="A0A1G7W1A3"/>
<sequence>MVVMTSKKRRSRSRRPGPPTGETRPVSTRSTRSHRRGHAKLEVRADGEFTEPPSTPRELFDALPPLPGLRTEIIDGSLIVSAVDTPEHGRMAMRLYRLLLEEIEKNDWDGFTGNVDVCIEGPRDPVEPDFVLAPADCPRWGERELLSSGLIMAAEVVSPGSVEQDRVAKPRIYAGGGVPMMLLIDLVASPPAVTVFSDPREGVYQAVGKVPMGTSLYLPHPIDLDVDTAVFLPQPV</sequence>
<dbReference type="SUPFAM" id="SSF52980">
    <property type="entry name" value="Restriction endonuclease-like"/>
    <property type="match status" value="1"/>
</dbReference>
<proteinExistence type="predicted"/>
<dbReference type="PANTHER" id="PTHR35400:SF3">
    <property type="entry name" value="SLL1072 PROTEIN"/>
    <property type="match status" value="1"/>
</dbReference>
<evidence type="ECO:0000256" key="1">
    <source>
        <dbReference type="SAM" id="MobiDB-lite"/>
    </source>
</evidence>
<dbReference type="EMBL" id="FNCN01000006">
    <property type="protein sequence ID" value="SDG64920.1"/>
    <property type="molecule type" value="Genomic_DNA"/>
</dbReference>
<dbReference type="Proteomes" id="UP000198923">
    <property type="component" value="Unassembled WGS sequence"/>
</dbReference>
<keyword evidence="3" id="KW-0540">Nuclease</keyword>
<keyword evidence="4" id="KW-1185">Reference proteome</keyword>
<protein>
    <submittedName>
        <fullName evidence="3">Endonuclease, Uma2 family (Restriction endonuclease fold)</fullName>
    </submittedName>
</protein>
<feature type="region of interest" description="Disordered" evidence="1">
    <location>
        <begin position="1"/>
        <end position="59"/>
    </location>
</feature>
<feature type="domain" description="Putative restriction endonuclease" evidence="2">
    <location>
        <begin position="59"/>
        <end position="222"/>
    </location>
</feature>
<dbReference type="STRING" id="504805.SAMN05421505_106119"/>
<accession>A0A1G7W1A3</accession>
<dbReference type="InterPro" id="IPR011335">
    <property type="entry name" value="Restrct_endonuc-II-like"/>
</dbReference>
<keyword evidence="3" id="KW-0378">Hydrolase</keyword>
<feature type="compositionally biased region" description="Basic residues" evidence="1">
    <location>
        <begin position="1"/>
        <end position="15"/>
    </location>
</feature>
<evidence type="ECO:0000313" key="3">
    <source>
        <dbReference type="EMBL" id="SDG64920.1"/>
    </source>
</evidence>
<keyword evidence="3" id="KW-0255">Endonuclease</keyword>
<dbReference type="PANTHER" id="PTHR35400">
    <property type="entry name" value="SLR1083 PROTEIN"/>
    <property type="match status" value="1"/>
</dbReference>
<name>A0A1G7W1A3_9ACTN</name>
<reference evidence="3 4" key="1">
    <citation type="submission" date="2016-10" db="EMBL/GenBank/DDBJ databases">
        <authorList>
            <person name="de Groot N.N."/>
        </authorList>
    </citation>
    <scope>NUCLEOTIDE SEQUENCE [LARGE SCALE GENOMIC DNA]</scope>
    <source>
        <strain evidence="3 4">CPCC 201354</strain>
    </source>
</reference>
<dbReference type="InterPro" id="IPR012296">
    <property type="entry name" value="Nuclease_put_TT1808"/>
</dbReference>